<proteinExistence type="predicted"/>
<sequence>MSMQYLSVYNLDHPGGQPLMIPSTVKTLSVLKSLIAGEGDPSTVKVYFNGHVIKHHEDISKFLALGGVWGYMPQTTNNDGSSSAAMNLEELGEIPPIAQGMSLLGVCHNPHCSMVDKLVAHLCGFGVFDSTTVSPLCHCSECTTPFVPRFLVILFSEAVCEGIQYQTAHRVKAHSDTGVPWFHKIDTNVLRFTPLVTRPGEVMTSLVCAVHSRSVS</sequence>
<dbReference type="Proteomes" id="UP000265618">
    <property type="component" value="Unassembled WGS sequence"/>
</dbReference>
<evidence type="ECO:0000313" key="1">
    <source>
        <dbReference type="EMBL" id="GIQ81992.1"/>
    </source>
</evidence>
<keyword evidence="2" id="KW-1185">Reference proteome</keyword>
<gene>
    <name evidence="1" type="ORF">KIPB_003051</name>
</gene>
<name>A0A9K3CSC5_9EUKA</name>
<comment type="caution">
    <text evidence="1">The sequence shown here is derived from an EMBL/GenBank/DDBJ whole genome shotgun (WGS) entry which is preliminary data.</text>
</comment>
<dbReference type="EMBL" id="BDIP01000554">
    <property type="protein sequence ID" value="GIQ81992.1"/>
    <property type="molecule type" value="Genomic_DNA"/>
</dbReference>
<accession>A0A9K3CSC5</accession>
<reference evidence="1 2" key="1">
    <citation type="journal article" date="2018" name="PLoS ONE">
        <title>The draft genome of Kipferlia bialata reveals reductive genome evolution in fornicate parasites.</title>
        <authorList>
            <person name="Tanifuji G."/>
            <person name="Takabayashi S."/>
            <person name="Kume K."/>
            <person name="Takagi M."/>
            <person name="Nakayama T."/>
            <person name="Kamikawa R."/>
            <person name="Inagaki Y."/>
            <person name="Hashimoto T."/>
        </authorList>
    </citation>
    <scope>NUCLEOTIDE SEQUENCE [LARGE SCALE GENOMIC DNA]</scope>
    <source>
        <strain evidence="1">NY0173</strain>
    </source>
</reference>
<protein>
    <submittedName>
        <fullName evidence="1">Uncharacterized protein</fullName>
    </submittedName>
</protein>
<evidence type="ECO:0000313" key="2">
    <source>
        <dbReference type="Proteomes" id="UP000265618"/>
    </source>
</evidence>
<dbReference type="AlphaFoldDB" id="A0A9K3CSC5"/>
<organism evidence="1 2">
    <name type="scientific">Kipferlia bialata</name>
    <dbReference type="NCBI Taxonomy" id="797122"/>
    <lineage>
        <taxon>Eukaryota</taxon>
        <taxon>Metamonada</taxon>
        <taxon>Carpediemonas-like organisms</taxon>
        <taxon>Kipferlia</taxon>
    </lineage>
</organism>